<comment type="subcellular location">
    <subcellularLocation>
        <location evidence="1 6">Cytoplasm</location>
    </subcellularLocation>
</comment>
<keyword evidence="3 6" id="KW-0540">Nuclease</keyword>
<name>A0A6J4V681_9BACT</name>
<dbReference type="GO" id="GO:0003727">
    <property type="term" value="F:single-stranded RNA binding"/>
    <property type="evidence" value="ECO:0007669"/>
    <property type="project" value="TreeGrafter"/>
</dbReference>
<keyword evidence="4 6" id="KW-0255">Endonuclease</keyword>
<organism evidence="7">
    <name type="scientific">uncultured Thermomicrobiales bacterium</name>
    <dbReference type="NCBI Taxonomy" id="1645740"/>
    <lineage>
        <taxon>Bacteria</taxon>
        <taxon>Pseudomonadati</taxon>
        <taxon>Thermomicrobiota</taxon>
        <taxon>Thermomicrobia</taxon>
        <taxon>Thermomicrobiales</taxon>
        <taxon>environmental samples</taxon>
    </lineage>
</organism>
<dbReference type="AlphaFoldDB" id="A0A6J4V681"/>
<keyword evidence="6" id="KW-0479">Metal-binding</keyword>
<feature type="binding site" evidence="6">
    <location>
        <position position="45"/>
    </location>
    <ligand>
        <name>Mg(2+)</name>
        <dbReference type="ChEBI" id="CHEBI:18420"/>
    </ligand>
</feature>
<dbReference type="NCBIfam" id="NF008629">
    <property type="entry name" value="PRK11617.1"/>
    <property type="match status" value="1"/>
</dbReference>
<reference evidence="7" key="1">
    <citation type="submission" date="2020-02" db="EMBL/GenBank/DDBJ databases">
        <authorList>
            <person name="Meier V. D."/>
        </authorList>
    </citation>
    <scope>NUCLEOTIDE SEQUENCE</scope>
    <source>
        <strain evidence="7">AVDCRST_MAG19</strain>
    </source>
</reference>
<dbReference type="GO" id="GO:0005737">
    <property type="term" value="C:cytoplasm"/>
    <property type="evidence" value="ECO:0007669"/>
    <property type="project" value="UniProtKB-SubCell"/>
</dbReference>
<comment type="similarity">
    <text evidence="6">Belongs to the endonuclease V family.</text>
</comment>
<dbReference type="HAMAP" id="MF_00801">
    <property type="entry name" value="Endonuclease_5"/>
    <property type="match status" value="1"/>
</dbReference>
<evidence type="ECO:0000256" key="2">
    <source>
        <dbReference type="ARBA" id="ARBA00022490"/>
    </source>
</evidence>
<dbReference type="Gene3D" id="3.30.2170.10">
    <property type="entry name" value="archaeoglobus fulgidus dsm 4304 superfamily"/>
    <property type="match status" value="1"/>
</dbReference>
<comment type="function">
    <text evidence="6">DNA repair enzyme involved in the repair of deaminated bases. Selectively cleaves double-stranded DNA at the second phosphodiester bond 3' to a deoxyinosine leaving behind the intact lesion on the nicked DNA.</text>
</comment>
<dbReference type="PANTHER" id="PTHR28511:SF1">
    <property type="entry name" value="ENDONUCLEASE V"/>
    <property type="match status" value="1"/>
</dbReference>
<gene>
    <name evidence="6" type="primary">nfi</name>
    <name evidence="7" type="ORF">AVDCRST_MAG19-2303</name>
</gene>
<comment type="catalytic activity">
    <reaction evidence="6">
        <text>Endonucleolytic cleavage at apurinic or apyrimidinic sites to products with a 5'-phosphate.</text>
        <dbReference type="EC" id="3.1.21.7"/>
    </reaction>
</comment>
<dbReference type="GO" id="GO:0000287">
    <property type="term" value="F:magnesium ion binding"/>
    <property type="evidence" value="ECO:0007669"/>
    <property type="project" value="UniProtKB-UniRule"/>
</dbReference>
<keyword evidence="5 6" id="KW-0378">Hydrolase</keyword>
<dbReference type="GO" id="GO:0016891">
    <property type="term" value="F:RNA endonuclease activity producing 5'-phosphomonoesters, hydrolytic mechanism"/>
    <property type="evidence" value="ECO:0007669"/>
    <property type="project" value="TreeGrafter"/>
</dbReference>
<keyword evidence="6" id="KW-0227">DNA damage</keyword>
<accession>A0A6J4V681</accession>
<dbReference type="GO" id="GO:0006281">
    <property type="term" value="P:DNA repair"/>
    <property type="evidence" value="ECO:0007669"/>
    <property type="project" value="UniProtKB-UniRule"/>
</dbReference>
<dbReference type="PANTHER" id="PTHR28511">
    <property type="entry name" value="ENDONUCLEASE V"/>
    <property type="match status" value="1"/>
</dbReference>
<dbReference type="InterPro" id="IPR007581">
    <property type="entry name" value="Endonuclease-V"/>
</dbReference>
<dbReference type="GO" id="GO:0043737">
    <property type="term" value="F:deoxyribonuclease V activity"/>
    <property type="evidence" value="ECO:0007669"/>
    <property type="project" value="UniProtKB-UniRule"/>
</dbReference>
<evidence type="ECO:0000256" key="6">
    <source>
        <dbReference type="HAMAP-Rule" id="MF_00801"/>
    </source>
</evidence>
<comment type="cofactor">
    <cofactor evidence="6">
        <name>Mg(2+)</name>
        <dbReference type="ChEBI" id="CHEBI:18420"/>
    </cofactor>
</comment>
<dbReference type="EC" id="3.1.21.7" evidence="6"/>
<evidence type="ECO:0000313" key="7">
    <source>
        <dbReference type="EMBL" id="CAA9566489.1"/>
    </source>
</evidence>
<dbReference type="Pfam" id="PF04493">
    <property type="entry name" value="Endonuclease_5"/>
    <property type="match status" value="1"/>
</dbReference>
<dbReference type="EMBL" id="CADCWL010000108">
    <property type="protein sequence ID" value="CAA9566489.1"/>
    <property type="molecule type" value="Genomic_DNA"/>
</dbReference>
<keyword evidence="6" id="KW-0234">DNA repair</keyword>
<sequence>MRIRELHRWDVSPAEARALQADLAPRVRLEDAVPLDAVQTVAGVDNTYVKEGDATTAHAVVVVLSFPALEIIETAFASRPVAFPYVPGLLSFREAPAVLAAFEQVAAAPDAVLFDGQGYAHPRRFGLACHLGLILDLPSVGCAKSRLVGRWEEPERAFGAQTPLVDRGETVGAAVRTRPRRAPLFVSPGHKVSVAGAVGLALACCRDGTFMPEPTRLAHEAVTARGRAAGPGPEPGGAAP</sequence>
<evidence type="ECO:0000256" key="1">
    <source>
        <dbReference type="ARBA" id="ARBA00004496"/>
    </source>
</evidence>
<evidence type="ECO:0000256" key="3">
    <source>
        <dbReference type="ARBA" id="ARBA00022722"/>
    </source>
</evidence>
<feature type="site" description="Interaction with target DNA" evidence="6">
    <location>
        <position position="85"/>
    </location>
</feature>
<keyword evidence="6" id="KW-0460">Magnesium</keyword>
<evidence type="ECO:0000256" key="5">
    <source>
        <dbReference type="ARBA" id="ARBA00022801"/>
    </source>
</evidence>
<keyword evidence="2 6" id="KW-0963">Cytoplasm</keyword>
<dbReference type="CDD" id="cd06559">
    <property type="entry name" value="Endonuclease_V"/>
    <property type="match status" value="1"/>
</dbReference>
<protein>
    <recommendedName>
        <fullName evidence="6">Endonuclease V</fullName>
        <ecNumber evidence="6">3.1.21.7</ecNumber>
    </recommendedName>
    <alternativeName>
        <fullName evidence="6">Deoxyinosine 3'endonuclease</fullName>
    </alternativeName>
    <alternativeName>
        <fullName evidence="6">Deoxyribonuclease V</fullName>
        <shortName evidence="6">DNase V</shortName>
    </alternativeName>
</protein>
<proteinExistence type="inferred from homology"/>
<feature type="binding site" evidence="6">
    <location>
        <position position="115"/>
    </location>
    <ligand>
        <name>Mg(2+)</name>
        <dbReference type="ChEBI" id="CHEBI:18420"/>
    </ligand>
</feature>
<evidence type="ECO:0000256" key="4">
    <source>
        <dbReference type="ARBA" id="ARBA00022759"/>
    </source>
</evidence>